<keyword evidence="10" id="KW-1003">Cell membrane</keyword>
<evidence type="ECO:0000256" key="7">
    <source>
        <dbReference type="ARBA" id="ARBA00023136"/>
    </source>
</evidence>
<dbReference type="FunFam" id="1.10.287.80:FF:000001">
    <property type="entry name" value="ATP synthase gamma chain"/>
    <property type="match status" value="1"/>
</dbReference>
<evidence type="ECO:0000256" key="8">
    <source>
        <dbReference type="ARBA" id="ARBA00023196"/>
    </source>
</evidence>
<dbReference type="Proteomes" id="UP000177583">
    <property type="component" value="Unassembled WGS sequence"/>
</dbReference>
<dbReference type="PANTHER" id="PTHR11693">
    <property type="entry name" value="ATP SYNTHASE GAMMA CHAIN"/>
    <property type="match status" value="1"/>
</dbReference>
<evidence type="ECO:0000313" key="12">
    <source>
        <dbReference type="Proteomes" id="UP000177583"/>
    </source>
</evidence>
<comment type="function">
    <text evidence="1 10">Produces ATP from ADP in the presence of a proton gradient across the membrane. The gamma chain is believed to be important in regulating ATPase activity and the flow of protons through the CF(0) complex.</text>
</comment>
<dbReference type="GO" id="GO:0005886">
    <property type="term" value="C:plasma membrane"/>
    <property type="evidence" value="ECO:0007669"/>
    <property type="project" value="UniProtKB-SubCell"/>
</dbReference>
<dbReference type="Gene3D" id="1.10.287.80">
    <property type="entry name" value="ATP synthase, gamma subunit, helix hairpin domain"/>
    <property type="match status" value="1"/>
</dbReference>
<dbReference type="GO" id="GO:0045259">
    <property type="term" value="C:proton-transporting ATP synthase complex"/>
    <property type="evidence" value="ECO:0007669"/>
    <property type="project" value="UniProtKB-KW"/>
</dbReference>
<keyword evidence="5 10" id="KW-0375">Hydrogen ion transport</keyword>
<proteinExistence type="inferred from homology"/>
<dbReference type="PANTHER" id="PTHR11693:SF22">
    <property type="entry name" value="ATP SYNTHASE SUBUNIT GAMMA, MITOCHONDRIAL"/>
    <property type="match status" value="1"/>
</dbReference>
<dbReference type="NCBIfam" id="TIGR01146">
    <property type="entry name" value="ATPsyn_F1gamma"/>
    <property type="match status" value="1"/>
</dbReference>
<name>A0A1F6GQ16_9PROT</name>
<sequence>MATLKDIKLRMGSVKNTQQITKAMKLVAASKMKRAEDKIRAARPYTNKLTAMVSNLAQGLEKGAHPLLTQRKGGKTVILVFTTDRGLCGALNTNLCKKVSRAIKGLKEEVMEVELISLGRKGNDFFRKTKEKVAAFHKDMKDSEYEAVLAKLMPDLIRRYEAEEFNRLYIGYNHFLNVISQEVVFEQVLPVVAPETTEKASSTEFLLEPDRQSILNEILPQYVENQAFTALLDGFACEHASRMTAMDAATKNAGELLKSLKLKYNRARQAAITTELTEIISGAESL</sequence>
<organism evidence="11 12">
    <name type="scientific">Candidatus Lambdaproteobacteria bacterium RIFOXYD2_FULL_56_26</name>
    <dbReference type="NCBI Taxonomy" id="1817773"/>
    <lineage>
        <taxon>Bacteria</taxon>
        <taxon>Pseudomonadati</taxon>
        <taxon>Pseudomonadota</taxon>
        <taxon>Candidatus Lambdaproteobacteria</taxon>
    </lineage>
</organism>
<gene>
    <name evidence="10" type="primary">atpG</name>
    <name evidence="11" type="ORF">A2557_05525</name>
</gene>
<dbReference type="InterPro" id="IPR000131">
    <property type="entry name" value="ATP_synth_F1_gsu"/>
</dbReference>
<dbReference type="GO" id="GO:0005524">
    <property type="term" value="F:ATP binding"/>
    <property type="evidence" value="ECO:0007669"/>
    <property type="project" value="UniProtKB-UniRule"/>
</dbReference>
<evidence type="ECO:0000313" key="11">
    <source>
        <dbReference type="EMBL" id="OGH00192.1"/>
    </source>
</evidence>
<comment type="caution">
    <text evidence="11">The sequence shown here is derived from an EMBL/GenBank/DDBJ whole genome shotgun (WGS) entry which is preliminary data.</text>
</comment>
<keyword evidence="9 10" id="KW-0066">ATP synthesis</keyword>
<evidence type="ECO:0000256" key="9">
    <source>
        <dbReference type="ARBA" id="ARBA00023310"/>
    </source>
</evidence>
<reference evidence="11 12" key="1">
    <citation type="journal article" date="2016" name="Nat. Commun.">
        <title>Thousands of microbial genomes shed light on interconnected biogeochemical processes in an aquifer system.</title>
        <authorList>
            <person name="Anantharaman K."/>
            <person name="Brown C.T."/>
            <person name="Hug L.A."/>
            <person name="Sharon I."/>
            <person name="Castelle C.J."/>
            <person name="Probst A.J."/>
            <person name="Thomas B.C."/>
            <person name="Singh A."/>
            <person name="Wilkins M.J."/>
            <person name="Karaoz U."/>
            <person name="Brodie E.L."/>
            <person name="Williams K.H."/>
            <person name="Hubbard S.S."/>
            <person name="Banfield J.F."/>
        </authorList>
    </citation>
    <scope>NUCLEOTIDE SEQUENCE [LARGE SCALE GENOMIC DNA]</scope>
</reference>
<evidence type="ECO:0000256" key="2">
    <source>
        <dbReference type="ARBA" id="ARBA00004170"/>
    </source>
</evidence>
<comment type="similarity">
    <text evidence="3 10">Belongs to the ATPase gamma chain family.</text>
</comment>
<dbReference type="SUPFAM" id="SSF52943">
    <property type="entry name" value="ATP synthase (F1-ATPase), gamma subunit"/>
    <property type="match status" value="1"/>
</dbReference>
<dbReference type="PRINTS" id="PR00126">
    <property type="entry name" value="ATPASEGAMMA"/>
</dbReference>
<evidence type="ECO:0000256" key="5">
    <source>
        <dbReference type="ARBA" id="ARBA00022781"/>
    </source>
</evidence>
<keyword evidence="7 10" id="KW-0472">Membrane</keyword>
<accession>A0A1F6GQ16</accession>
<dbReference type="GO" id="GO:0042777">
    <property type="term" value="P:proton motive force-driven plasma membrane ATP synthesis"/>
    <property type="evidence" value="ECO:0007669"/>
    <property type="project" value="UniProtKB-UniRule"/>
</dbReference>
<keyword evidence="8 10" id="KW-0139">CF(1)</keyword>
<comment type="subcellular location">
    <subcellularLocation>
        <location evidence="10">Cell membrane</location>
        <topology evidence="10">Peripheral membrane protein</topology>
    </subcellularLocation>
    <subcellularLocation>
        <location evidence="2">Membrane</location>
        <topology evidence="2">Peripheral membrane protein</topology>
    </subcellularLocation>
</comment>
<dbReference type="GO" id="GO:0046933">
    <property type="term" value="F:proton-transporting ATP synthase activity, rotational mechanism"/>
    <property type="evidence" value="ECO:0007669"/>
    <property type="project" value="UniProtKB-UniRule"/>
</dbReference>
<dbReference type="HAMAP" id="MF_00815">
    <property type="entry name" value="ATP_synth_gamma_bact"/>
    <property type="match status" value="1"/>
</dbReference>
<dbReference type="AlphaFoldDB" id="A0A1F6GQ16"/>
<keyword evidence="6 10" id="KW-0406">Ion transport</keyword>
<dbReference type="Pfam" id="PF00231">
    <property type="entry name" value="ATP-synt"/>
    <property type="match status" value="1"/>
</dbReference>
<keyword evidence="4 10" id="KW-0813">Transport</keyword>
<evidence type="ECO:0000256" key="10">
    <source>
        <dbReference type="HAMAP-Rule" id="MF_00815"/>
    </source>
</evidence>
<evidence type="ECO:0000256" key="3">
    <source>
        <dbReference type="ARBA" id="ARBA00007681"/>
    </source>
</evidence>
<comment type="subunit">
    <text evidence="10">F-type ATPases have 2 components, CF(1) - the catalytic core - and CF(0) - the membrane proton channel. CF(1) has five subunits: alpha(3), beta(3), gamma(1), delta(1), epsilon(1). CF(0) has three main subunits: a, b and c.</text>
</comment>
<dbReference type="PROSITE" id="PS00153">
    <property type="entry name" value="ATPASE_GAMMA"/>
    <property type="match status" value="1"/>
</dbReference>
<evidence type="ECO:0000256" key="1">
    <source>
        <dbReference type="ARBA" id="ARBA00003456"/>
    </source>
</evidence>
<dbReference type="Gene3D" id="3.40.1380.10">
    <property type="match status" value="1"/>
</dbReference>
<dbReference type="EMBL" id="MFNF01000048">
    <property type="protein sequence ID" value="OGH00192.1"/>
    <property type="molecule type" value="Genomic_DNA"/>
</dbReference>
<evidence type="ECO:0000256" key="6">
    <source>
        <dbReference type="ARBA" id="ARBA00023065"/>
    </source>
</evidence>
<dbReference type="InterPro" id="IPR023632">
    <property type="entry name" value="ATP_synth_F1_gsu_CS"/>
</dbReference>
<dbReference type="CDD" id="cd12151">
    <property type="entry name" value="F1-ATPase_gamma"/>
    <property type="match status" value="1"/>
</dbReference>
<evidence type="ECO:0000256" key="4">
    <source>
        <dbReference type="ARBA" id="ARBA00022448"/>
    </source>
</evidence>
<dbReference type="InterPro" id="IPR035968">
    <property type="entry name" value="ATP_synth_F1_ATPase_gsu"/>
</dbReference>
<protein>
    <recommendedName>
        <fullName evidence="10">ATP synthase gamma chain</fullName>
    </recommendedName>
    <alternativeName>
        <fullName evidence="10">ATP synthase F1 sector gamma subunit</fullName>
    </alternativeName>
    <alternativeName>
        <fullName evidence="10">F-ATPase gamma subunit</fullName>
    </alternativeName>
</protein>